<dbReference type="PANTHER" id="PTHR45790:SF1">
    <property type="entry name" value="SIROHEME SYNTHASE"/>
    <property type="match status" value="1"/>
</dbReference>
<evidence type="ECO:0000256" key="8">
    <source>
        <dbReference type="ARBA" id="ARBA00023239"/>
    </source>
</evidence>
<dbReference type="GO" id="GO:0009236">
    <property type="term" value="P:cobalamin biosynthetic process"/>
    <property type="evidence" value="ECO:0007669"/>
    <property type="project" value="UniProtKB-KW"/>
</dbReference>
<dbReference type="PROSITE" id="PS00839">
    <property type="entry name" value="SUMT_1"/>
    <property type="match status" value="1"/>
</dbReference>
<dbReference type="OrthoDB" id="9815856at2"/>
<dbReference type="InterPro" id="IPR006366">
    <property type="entry name" value="CobA/CysG_C"/>
</dbReference>
<keyword evidence="10" id="KW-0511">Multifunctional enzyme</keyword>
<dbReference type="SUPFAM" id="SSF53790">
    <property type="entry name" value="Tetrapyrrole methylase"/>
    <property type="match status" value="1"/>
</dbReference>
<reference evidence="16" key="1">
    <citation type="submission" date="2016-10" db="EMBL/GenBank/DDBJ databases">
        <authorList>
            <person name="Varghese N."/>
        </authorList>
    </citation>
    <scope>NUCLEOTIDE SEQUENCE [LARGE SCALE GENOMIC DNA]</scope>
    <source>
        <strain evidence="16">HL 19</strain>
    </source>
</reference>
<keyword evidence="8" id="KW-0456">Lyase</keyword>
<dbReference type="Gene3D" id="3.30.950.10">
    <property type="entry name" value="Methyltransferase, Cobalt-precorrin-4 Transmethylase, Domain 2"/>
    <property type="match status" value="1"/>
</dbReference>
<dbReference type="UniPathway" id="UPA00262">
    <property type="reaction ID" value="UER00211"/>
</dbReference>
<organism evidence="15 16">
    <name type="scientific">Thiohalorhabdus denitrificans</name>
    <dbReference type="NCBI Taxonomy" id="381306"/>
    <lineage>
        <taxon>Bacteria</taxon>
        <taxon>Pseudomonadati</taxon>
        <taxon>Pseudomonadota</taxon>
        <taxon>Gammaproteobacteria</taxon>
        <taxon>Thiohalorhabdales</taxon>
        <taxon>Thiohalorhabdaceae</taxon>
        <taxon>Thiohalorhabdus</taxon>
    </lineage>
</organism>
<evidence type="ECO:0000256" key="1">
    <source>
        <dbReference type="ARBA" id="ARBA00005879"/>
    </source>
</evidence>
<dbReference type="CDD" id="cd11642">
    <property type="entry name" value="SUMT"/>
    <property type="match status" value="1"/>
</dbReference>
<dbReference type="GO" id="GO:0016491">
    <property type="term" value="F:oxidoreductase activity"/>
    <property type="evidence" value="ECO:0007669"/>
    <property type="project" value="UniProtKB-KW"/>
</dbReference>
<evidence type="ECO:0000256" key="4">
    <source>
        <dbReference type="ARBA" id="ARBA00022603"/>
    </source>
</evidence>
<dbReference type="EMBL" id="FMUN01000001">
    <property type="protein sequence ID" value="SCX78387.1"/>
    <property type="molecule type" value="Genomic_DNA"/>
</dbReference>
<dbReference type="NCBIfam" id="TIGR01469">
    <property type="entry name" value="cobA_cysG_Cterm"/>
    <property type="match status" value="1"/>
</dbReference>
<dbReference type="FunFam" id="3.40.1010.10:FF:000001">
    <property type="entry name" value="Siroheme synthase"/>
    <property type="match status" value="1"/>
</dbReference>
<evidence type="ECO:0000313" key="16">
    <source>
        <dbReference type="Proteomes" id="UP000183104"/>
    </source>
</evidence>
<evidence type="ECO:0000313" key="15">
    <source>
        <dbReference type="EMBL" id="SCX78387.1"/>
    </source>
</evidence>
<evidence type="ECO:0000256" key="5">
    <source>
        <dbReference type="ARBA" id="ARBA00022679"/>
    </source>
</evidence>
<keyword evidence="7" id="KW-0560">Oxidoreductase</keyword>
<evidence type="ECO:0000259" key="14">
    <source>
        <dbReference type="Pfam" id="PF00590"/>
    </source>
</evidence>
<evidence type="ECO:0000256" key="10">
    <source>
        <dbReference type="ARBA" id="ARBA00023268"/>
    </source>
</evidence>
<keyword evidence="3" id="KW-0169">Cobalamin biosynthesis</keyword>
<dbReference type="GO" id="GO:0016829">
    <property type="term" value="F:lyase activity"/>
    <property type="evidence" value="ECO:0007669"/>
    <property type="project" value="UniProtKB-KW"/>
</dbReference>
<dbReference type="GO" id="GO:0019354">
    <property type="term" value="P:siroheme biosynthetic process"/>
    <property type="evidence" value="ECO:0007669"/>
    <property type="project" value="UniProtKB-UniPathway"/>
</dbReference>
<evidence type="ECO:0000256" key="9">
    <source>
        <dbReference type="ARBA" id="ARBA00023244"/>
    </source>
</evidence>
<evidence type="ECO:0000256" key="2">
    <source>
        <dbReference type="ARBA" id="ARBA00012162"/>
    </source>
</evidence>
<dbReference type="InterPro" id="IPR014777">
    <property type="entry name" value="4pyrrole_Mease_sub1"/>
</dbReference>
<keyword evidence="9" id="KW-0627">Porphyrin biosynthesis</keyword>
<keyword evidence="6" id="KW-0949">S-adenosyl-L-methionine</keyword>
<dbReference type="PATRIC" id="fig|381306.5.peg.1598"/>
<dbReference type="PROSITE" id="PS00840">
    <property type="entry name" value="SUMT_2"/>
    <property type="match status" value="1"/>
</dbReference>
<proteinExistence type="inferred from homology"/>
<evidence type="ECO:0000256" key="12">
    <source>
        <dbReference type="ARBA" id="ARBA00060548"/>
    </source>
</evidence>
<dbReference type="InterPro" id="IPR035996">
    <property type="entry name" value="4pyrrol_Methylase_sf"/>
</dbReference>
<comment type="pathway">
    <text evidence="12">Cofactor biosynthesis; adenosylcobalamin biosynthesis; precorrin-2 from uroporphyrinogen III: step 1/1.</text>
</comment>
<dbReference type="Gene3D" id="3.40.1010.10">
    <property type="entry name" value="Cobalt-precorrin-4 Transmethylase, Domain 1"/>
    <property type="match status" value="1"/>
</dbReference>
<evidence type="ECO:0000256" key="6">
    <source>
        <dbReference type="ARBA" id="ARBA00022691"/>
    </source>
</evidence>
<dbReference type="InterPro" id="IPR003043">
    <property type="entry name" value="Uropor_MeTrfase_CS"/>
</dbReference>
<dbReference type="EC" id="2.1.1.107" evidence="2"/>
<dbReference type="PANTHER" id="PTHR45790">
    <property type="entry name" value="SIROHEME SYNTHASE-RELATED"/>
    <property type="match status" value="1"/>
</dbReference>
<keyword evidence="16" id="KW-1185">Reference proteome</keyword>
<sequence>MSGQDPSLRELLSRAVPGSGEDLAGRVDLVGAGPGDPGLLTLHAVAALQRAEVVLHDRLIPQEVLDLAKPDAERVYVGKARARHHYKQEELNALMVARAREGHYVVRLKGGDPFVFGRGGEEAEALAAEGIPVRIIPGITAAGGCAAYAGIPLTHRDHAYRCQFVTAHRRNGGTELDWAALVQPQQTVVVYMGLHGLDKVCTEMVEAGAPSAMPAALVERGTLAAQRVVTGTLGDLPGRVAGLEIQSPALLIVGEVVRLRQAAGCEPVAGEGEADAGA</sequence>
<accession>A0A0P9CQU6</accession>
<name>A0A0P9CQU6_9GAMM</name>
<comment type="similarity">
    <text evidence="1 13">Belongs to the precorrin methyltransferase family.</text>
</comment>
<keyword evidence="4 13" id="KW-0489">Methyltransferase</keyword>
<feature type="domain" description="Tetrapyrrole methylase" evidence="14">
    <location>
        <begin position="29"/>
        <end position="236"/>
    </location>
</feature>
<dbReference type="AlphaFoldDB" id="A0A0P9CQU6"/>
<dbReference type="Proteomes" id="UP000183104">
    <property type="component" value="Unassembled WGS sequence"/>
</dbReference>
<dbReference type="GO" id="GO:0004851">
    <property type="term" value="F:uroporphyrin-III C-methyltransferase activity"/>
    <property type="evidence" value="ECO:0007669"/>
    <property type="project" value="UniProtKB-EC"/>
</dbReference>
<dbReference type="STRING" id="381306.AN478_12230"/>
<dbReference type="GO" id="GO:0032259">
    <property type="term" value="P:methylation"/>
    <property type="evidence" value="ECO:0007669"/>
    <property type="project" value="UniProtKB-KW"/>
</dbReference>
<dbReference type="InterPro" id="IPR050161">
    <property type="entry name" value="Siro_Cobalamin_biosynth"/>
</dbReference>
<dbReference type="InterPro" id="IPR014776">
    <property type="entry name" value="4pyrrole_Mease_sub2"/>
</dbReference>
<dbReference type="InterPro" id="IPR000878">
    <property type="entry name" value="4pyrrol_Mease"/>
</dbReference>
<evidence type="ECO:0000256" key="11">
    <source>
        <dbReference type="ARBA" id="ARBA00025705"/>
    </source>
</evidence>
<keyword evidence="5 13" id="KW-0808">Transferase</keyword>
<comment type="pathway">
    <text evidence="11">Porphyrin-containing compound metabolism; siroheme biosynthesis; precorrin-2 from uroporphyrinogen III: step 1/1.</text>
</comment>
<evidence type="ECO:0000256" key="7">
    <source>
        <dbReference type="ARBA" id="ARBA00023002"/>
    </source>
</evidence>
<dbReference type="Pfam" id="PF00590">
    <property type="entry name" value="TP_methylase"/>
    <property type="match status" value="1"/>
</dbReference>
<gene>
    <name evidence="15" type="ORF">SAMN05661077_0410</name>
</gene>
<dbReference type="NCBIfam" id="NF004790">
    <property type="entry name" value="PRK06136.1"/>
    <property type="match status" value="1"/>
</dbReference>
<evidence type="ECO:0000256" key="3">
    <source>
        <dbReference type="ARBA" id="ARBA00022573"/>
    </source>
</evidence>
<evidence type="ECO:0000256" key="13">
    <source>
        <dbReference type="RuleBase" id="RU003960"/>
    </source>
</evidence>
<dbReference type="FunFam" id="3.30.950.10:FF:000001">
    <property type="entry name" value="Siroheme synthase"/>
    <property type="match status" value="1"/>
</dbReference>
<protein>
    <recommendedName>
        <fullName evidence="2">uroporphyrinogen-III C-methyltransferase</fullName>
        <ecNumber evidence="2">2.1.1.107</ecNumber>
    </recommendedName>
</protein>
<dbReference type="RefSeq" id="WP_054966901.1">
    <property type="nucleotide sequence ID" value="NZ_FMUN01000001.1"/>
</dbReference>